<organism evidence="3 4">
    <name type="scientific">Caerostris darwini</name>
    <dbReference type="NCBI Taxonomy" id="1538125"/>
    <lineage>
        <taxon>Eukaryota</taxon>
        <taxon>Metazoa</taxon>
        <taxon>Ecdysozoa</taxon>
        <taxon>Arthropoda</taxon>
        <taxon>Chelicerata</taxon>
        <taxon>Arachnida</taxon>
        <taxon>Araneae</taxon>
        <taxon>Araneomorphae</taxon>
        <taxon>Entelegynae</taxon>
        <taxon>Araneoidea</taxon>
        <taxon>Araneidae</taxon>
        <taxon>Caerostris</taxon>
    </lineage>
</organism>
<protein>
    <submittedName>
        <fullName evidence="3">Uncharacterized protein</fullName>
    </submittedName>
</protein>
<dbReference type="EMBL" id="BPLQ01010266">
    <property type="protein sequence ID" value="GIY49715.1"/>
    <property type="molecule type" value="Genomic_DNA"/>
</dbReference>
<feature type="coiled-coil region" evidence="1">
    <location>
        <begin position="3"/>
        <end position="30"/>
    </location>
</feature>
<name>A0AAV4TXJ8_9ARAC</name>
<evidence type="ECO:0000256" key="2">
    <source>
        <dbReference type="SAM" id="MobiDB-lite"/>
    </source>
</evidence>
<feature type="non-terminal residue" evidence="3">
    <location>
        <position position="121"/>
    </location>
</feature>
<gene>
    <name evidence="3" type="ORF">CDAR_417461</name>
</gene>
<dbReference type="Proteomes" id="UP001054837">
    <property type="component" value="Unassembled WGS sequence"/>
</dbReference>
<feature type="compositionally biased region" description="Low complexity" evidence="2">
    <location>
        <begin position="85"/>
        <end position="94"/>
    </location>
</feature>
<sequence length="121" mass="13081">MNFEQIVLRLEEAEKSVMELMEQNQVLTEAQSNWRVERYNLIKLLPVATQRELPGPSRSPTSPATKRRACSPVRAVSKKRQRIEPPSASLQLAPTPAPATAPTPTAAPTSAAASPTPTPAA</sequence>
<evidence type="ECO:0000313" key="4">
    <source>
        <dbReference type="Proteomes" id="UP001054837"/>
    </source>
</evidence>
<evidence type="ECO:0000313" key="3">
    <source>
        <dbReference type="EMBL" id="GIY49715.1"/>
    </source>
</evidence>
<reference evidence="3 4" key="1">
    <citation type="submission" date="2021-06" db="EMBL/GenBank/DDBJ databases">
        <title>Caerostris darwini draft genome.</title>
        <authorList>
            <person name="Kono N."/>
            <person name="Arakawa K."/>
        </authorList>
    </citation>
    <scope>NUCLEOTIDE SEQUENCE [LARGE SCALE GENOMIC DNA]</scope>
</reference>
<feature type="compositionally biased region" description="Low complexity" evidence="2">
    <location>
        <begin position="102"/>
        <end position="115"/>
    </location>
</feature>
<proteinExistence type="predicted"/>
<comment type="caution">
    <text evidence="3">The sequence shown here is derived from an EMBL/GenBank/DDBJ whole genome shotgun (WGS) entry which is preliminary data.</text>
</comment>
<dbReference type="AlphaFoldDB" id="A0AAV4TXJ8"/>
<evidence type="ECO:0000256" key="1">
    <source>
        <dbReference type="SAM" id="Coils"/>
    </source>
</evidence>
<keyword evidence="4" id="KW-1185">Reference proteome</keyword>
<feature type="region of interest" description="Disordered" evidence="2">
    <location>
        <begin position="50"/>
        <end position="121"/>
    </location>
</feature>
<keyword evidence="1" id="KW-0175">Coiled coil</keyword>
<accession>A0AAV4TXJ8</accession>